<evidence type="ECO:0000256" key="1">
    <source>
        <dbReference type="SAM" id="Phobius"/>
    </source>
</evidence>
<dbReference type="EMBL" id="JABFJW010000528">
    <property type="protein sequence ID" value="NOK14722.1"/>
    <property type="molecule type" value="Genomic_DNA"/>
</dbReference>
<keyword evidence="1" id="KW-0812">Transmembrane</keyword>
<accession>A0A7Y4K2R0</accession>
<keyword evidence="1" id="KW-0472">Membrane</keyword>
<evidence type="ECO:0000313" key="2">
    <source>
        <dbReference type="EMBL" id="NOK14722.1"/>
    </source>
</evidence>
<dbReference type="Proteomes" id="UP000528460">
    <property type="component" value="Unassembled WGS sequence"/>
</dbReference>
<proteinExistence type="predicted"/>
<reference evidence="2 3" key="1">
    <citation type="submission" date="2020-05" db="EMBL/GenBank/DDBJ databases">
        <authorList>
            <person name="Whitworth D."/>
        </authorList>
    </citation>
    <scope>NUCLEOTIDE SEQUENCE [LARGE SCALE GENOMIC DNA]</scope>
    <source>
        <strain evidence="2 3">CA046A</strain>
    </source>
</reference>
<feature type="transmembrane region" description="Helical" evidence="1">
    <location>
        <begin position="32"/>
        <end position="52"/>
    </location>
</feature>
<organism evidence="2 3">
    <name type="scientific">Corallococcus exercitus</name>
    <dbReference type="NCBI Taxonomy" id="2316736"/>
    <lineage>
        <taxon>Bacteria</taxon>
        <taxon>Pseudomonadati</taxon>
        <taxon>Myxococcota</taxon>
        <taxon>Myxococcia</taxon>
        <taxon>Myxococcales</taxon>
        <taxon>Cystobacterineae</taxon>
        <taxon>Myxococcaceae</taxon>
        <taxon>Corallococcus</taxon>
    </lineage>
</organism>
<name>A0A7Y4K2R0_9BACT</name>
<comment type="caution">
    <text evidence="2">The sequence shown here is derived from an EMBL/GenBank/DDBJ whole genome shotgun (WGS) entry which is preliminary data.</text>
</comment>
<dbReference type="AlphaFoldDB" id="A0A7Y4K2R0"/>
<protein>
    <submittedName>
        <fullName evidence="2">Uncharacterized protein</fullName>
    </submittedName>
</protein>
<feature type="transmembrane region" description="Helical" evidence="1">
    <location>
        <begin position="7"/>
        <end position="26"/>
    </location>
</feature>
<dbReference type="RefSeq" id="WP_171421800.1">
    <property type="nucleotide sequence ID" value="NZ_JABFJW010000528.1"/>
</dbReference>
<evidence type="ECO:0000313" key="3">
    <source>
        <dbReference type="Proteomes" id="UP000528460"/>
    </source>
</evidence>
<sequence length="269" mass="29551">MRKSWPYAVVMMLVLLGVPRVLHHFIPDPRQVQMMFPVVLLVLLVPAALYFLPRYRRSKKLTDEGLQLLSEGRVAAALERFEAARPLAKVQVVPTYNIGITQLQLWRLPTAGRELSSLESRKDLTPQFRAVLSTALALVDALEGRLARVESRLAEAKSQVDFPLGLAPLASAVVACREGRWAEARALLGDASLENLTGPLRGLRNALEAWCVEQLTGERRPVDAIALFGEASQDSLQAAWPEFVDHVVKHAAAPLSLSAVTPEEASVGR</sequence>
<gene>
    <name evidence="2" type="ORF">HNS30_37490</name>
</gene>
<keyword evidence="1" id="KW-1133">Transmembrane helix</keyword>